<sequence>MHLFDVFVVHPLSRIMIIPLCSHTSFFFFFFFYLYVPTWRPHPLLHSAIHHLLYHAPSRVLLLSPSPYALHI</sequence>
<gene>
    <name evidence="2" type="ORF">CPB83DRAFT_265409</name>
</gene>
<keyword evidence="1" id="KW-1133">Transmembrane helix</keyword>
<dbReference type="EMBL" id="MU157846">
    <property type="protein sequence ID" value="KAF9529423.1"/>
    <property type="molecule type" value="Genomic_DNA"/>
</dbReference>
<keyword evidence="3" id="KW-1185">Reference proteome</keyword>
<name>A0A9P6EIC0_9AGAR</name>
<protein>
    <submittedName>
        <fullName evidence="2">Uncharacterized protein</fullName>
    </submittedName>
</protein>
<proteinExistence type="predicted"/>
<evidence type="ECO:0000313" key="2">
    <source>
        <dbReference type="EMBL" id="KAF9529423.1"/>
    </source>
</evidence>
<dbReference type="AlphaFoldDB" id="A0A9P6EIC0"/>
<evidence type="ECO:0000256" key="1">
    <source>
        <dbReference type="SAM" id="Phobius"/>
    </source>
</evidence>
<evidence type="ECO:0000313" key="3">
    <source>
        <dbReference type="Proteomes" id="UP000807306"/>
    </source>
</evidence>
<comment type="caution">
    <text evidence="2">The sequence shown here is derived from an EMBL/GenBank/DDBJ whole genome shotgun (WGS) entry which is preliminary data.</text>
</comment>
<dbReference type="Proteomes" id="UP000807306">
    <property type="component" value="Unassembled WGS sequence"/>
</dbReference>
<keyword evidence="1" id="KW-0812">Transmembrane</keyword>
<organism evidence="2 3">
    <name type="scientific">Crepidotus variabilis</name>
    <dbReference type="NCBI Taxonomy" id="179855"/>
    <lineage>
        <taxon>Eukaryota</taxon>
        <taxon>Fungi</taxon>
        <taxon>Dikarya</taxon>
        <taxon>Basidiomycota</taxon>
        <taxon>Agaricomycotina</taxon>
        <taxon>Agaricomycetes</taxon>
        <taxon>Agaricomycetidae</taxon>
        <taxon>Agaricales</taxon>
        <taxon>Agaricineae</taxon>
        <taxon>Crepidotaceae</taxon>
        <taxon>Crepidotus</taxon>
    </lineage>
</organism>
<feature type="transmembrane region" description="Helical" evidence="1">
    <location>
        <begin position="12"/>
        <end position="36"/>
    </location>
</feature>
<reference evidence="2" key="1">
    <citation type="submission" date="2020-11" db="EMBL/GenBank/DDBJ databases">
        <authorList>
            <consortium name="DOE Joint Genome Institute"/>
            <person name="Ahrendt S."/>
            <person name="Riley R."/>
            <person name="Andreopoulos W."/>
            <person name="Labutti K."/>
            <person name="Pangilinan J."/>
            <person name="Ruiz-Duenas F.J."/>
            <person name="Barrasa J.M."/>
            <person name="Sanchez-Garcia M."/>
            <person name="Camarero S."/>
            <person name="Miyauchi S."/>
            <person name="Serrano A."/>
            <person name="Linde D."/>
            <person name="Babiker R."/>
            <person name="Drula E."/>
            <person name="Ayuso-Fernandez I."/>
            <person name="Pacheco R."/>
            <person name="Padilla G."/>
            <person name="Ferreira P."/>
            <person name="Barriuso J."/>
            <person name="Kellner H."/>
            <person name="Castanera R."/>
            <person name="Alfaro M."/>
            <person name="Ramirez L."/>
            <person name="Pisabarro A.G."/>
            <person name="Kuo A."/>
            <person name="Tritt A."/>
            <person name="Lipzen A."/>
            <person name="He G."/>
            <person name="Yan M."/>
            <person name="Ng V."/>
            <person name="Cullen D."/>
            <person name="Martin F."/>
            <person name="Rosso M.-N."/>
            <person name="Henrissat B."/>
            <person name="Hibbett D."/>
            <person name="Martinez A.T."/>
            <person name="Grigoriev I.V."/>
        </authorList>
    </citation>
    <scope>NUCLEOTIDE SEQUENCE</scope>
    <source>
        <strain evidence="2">CBS 506.95</strain>
    </source>
</reference>
<accession>A0A9P6EIC0</accession>
<keyword evidence="1" id="KW-0472">Membrane</keyword>